<evidence type="ECO:0000259" key="1">
    <source>
        <dbReference type="Pfam" id="PF13358"/>
    </source>
</evidence>
<name>A0A2S9VFQ9_9ALTE</name>
<dbReference type="Gene3D" id="3.30.420.10">
    <property type="entry name" value="Ribonuclease H-like superfamily/Ribonuclease H"/>
    <property type="match status" value="1"/>
</dbReference>
<dbReference type="InterPro" id="IPR036397">
    <property type="entry name" value="RNaseH_sf"/>
</dbReference>
<gene>
    <name evidence="3" type="ORF">C6Y40_01900</name>
</gene>
<comment type="caution">
    <text evidence="3">The sequence shown here is derived from an EMBL/GenBank/DDBJ whole genome shotgun (WGS) entry which is preliminary data.</text>
</comment>
<feature type="domain" description="Tc1-like transposase DDE" evidence="1">
    <location>
        <begin position="167"/>
        <end position="305"/>
    </location>
</feature>
<evidence type="ECO:0000313" key="4">
    <source>
        <dbReference type="Proteomes" id="UP000238949"/>
    </source>
</evidence>
<sequence length="338" mass="39012">MLALSKSEKDNRKRLRLLALSHFIDGKSRTYIAEILKVSRTSVNLWVSNYLSAGLEGLESKKAKGRISYLTERQKQKLCSYIEEHSEDKHKGGRLTGESILTYIKQEFGAIYHPNAVYKLLKSMGFSWITSRSRHPKQQTGVQDAYKKFLLETILNTPGHLSLDRIDVWFQDEARFGQQNTTTRIWAPRGSRPRVVKQQQFEYAHLFGAVCPATGDTEALISPYVSKDIMRQHLLQISHKTQQGRHAVVIMDGAGWHTDDIADDFQNLTIMKLPPYSPELNPIEQVWSWIRQHHLANRCFQGYEDIVEACTTAWNHFRSDTERVMDMCSRNWASLTRT</sequence>
<dbReference type="OrthoDB" id="129174at2"/>
<dbReference type="Pfam" id="PF13358">
    <property type="entry name" value="DDE_3"/>
    <property type="match status" value="1"/>
</dbReference>
<dbReference type="RefSeq" id="WP_105933073.1">
    <property type="nucleotide sequence ID" value="NZ_PVNP01000013.1"/>
</dbReference>
<feature type="domain" description="Winged helix-turn helix" evidence="2">
    <location>
        <begin position="92"/>
        <end position="148"/>
    </location>
</feature>
<dbReference type="InterPro" id="IPR025959">
    <property type="entry name" value="Winged_HTH_dom"/>
</dbReference>
<reference evidence="4" key="1">
    <citation type="journal article" date="2020" name="Int. J. Syst. Evol. Microbiol.">
        <title>Alteromonas alba sp. nov., a marine bacterium isolated from the seawater of the West Pacific Ocean.</title>
        <authorList>
            <person name="Sun C."/>
            <person name="Wu Y.-H."/>
            <person name="Xamxidin M."/>
            <person name="Cheng H."/>
            <person name="Xu X.-W."/>
        </authorList>
    </citation>
    <scope>NUCLEOTIDE SEQUENCE [LARGE SCALE GENOMIC DNA]</scope>
    <source>
        <strain evidence="4">190</strain>
    </source>
</reference>
<keyword evidence="4" id="KW-1185">Reference proteome</keyword>
<dbReference type="NCBIfam" id="NF033545">
    <property type="entry name" value="transpos_IS630"/>
    <property type="match status" value="1"/>
</dbReference>
<dbReference type="InterPro" id="IPR009057">
    <property type="entry name" value="Homeodomain-like_sf"/>
</dbReference>
<evidence type="ECO:0000313" key="3">
    <source>
        <dbReference type="EMBL" id="PRO75266.1"/>
    </source>
</evidence>
<dbReference type="InterPro" id="IPR038717">
    <property type="entry name" value="Tc1-like_DDE_dom"/>
</dbReference>
<protein>
    <submittedName>
        <fullName evidence="3">IS630 family transposase</fullName>
    </submittedName>
</protein>
<dbReference type="EMBL" id="PVNP01000013">
    <property type="protein sequence ID" value="PRO75266.1"/>
    <property type="molecule type" value="Genomic_DNA"/>
</dbReference>
<dbReference type="Pfam" id="PF13592">
    <property type="entry name" value="HTH_33"/>
    <property type="match status" value="1"/>
</dbReference>
<dbReference type="InterPro" id="IPR047655">
    <property type="entry name" value="Transpos_IS630-like"/>
</dbReference>
<evidence type="ECO:0000259" key="2">
    <source>
        <dbReference type="Pfam" id="PF13592"/>
    </source>
</evidence>
<proteinExistence type="predicted"/>
<dbReference type="AlphaFoldDB" id="A0A2S9VFQ9"/>
<organism evidence="3 4">
    <name type="scientific">Alteromonas alba</name>
    <dbReference type="NCBI Taxonomy" id="2079529"/>
    <lineage>
        <taxon>Bacteria</taxon>
        <taxon>Pseudomonadati</taxon>
        <taxon>Pseudomonadota</taxon>
        <taxon>Gammaproteobacteria</taxon>
        <taxon>Alteromonadales</taxon>
        <taxon>Alteromonadaceae</taxon>
        <taxon>Alteromonas/Salinimonas group</taxon>
        <taxon>Alteromonas</taxon>
    </lineage>
</organism>
<accession>A0A2S9VFQ9</accession>
<dbReference type="GO" id="GO:0003676">
    <property type="term" value="F:nucleic acid binding"/>
    <property type="evidence" value="ECO:0007669"/>
    <property type="project" value="InterPro"/>
</dbReference>
<dbReference type="Pfam" id="PF13384">
    <property type="entry name" value="HTH_23"/>
    <property type="match status" value="1"/>
</dbReference>
<dbReference type="Proteomes" id="UP000238949">
    <property type="component" value="Unassembled WGS sequence"/>
</dbReference>
<dbReference type="SUPFAM" id="SSF46689">
    <property type="entry name" value="Homeodomain-like"/>
    <property type="match status" value="1"/>
</dbReference>